<organism evidence="4 5">
    <name type="scientific">Alteromonas pelagimontana</name>
    <dbReference type="NCBI Taxonomy" id="1858656"/>
    <lineage>
        <taxon>Bacteria</taxon>
        <taxon>Pseudomonadati</taxon>
        <taxon>Pseudomonadota</taxon>
        <taxon>Gammaproteobacteria</taxon>
        <taxon>Alteromonadales</taxon>
        <taxon>Alteromonadaceae</taxon>
        <taxon>Alteromonas/Salinimonas group</taxon>
        <taxon>Alteromonas</taxon>
    </lineage>
</organism>
<dbReference type="RefSeq" id="WP_075607225.1">
    <property type="nucleotide sequence ID" value="NZ_CP052766.1"/>
</dbReference>
<dbReference type="Gene3D" id="3.10.580.10">
    <property type="entry name" value="CBS-domain"/>
    <property type="match status" value="1"/>
</dbReference>
<keyword evidence="5" id="KW-1185">Reference proteome</keyword>
<feature type="domain" description="CBS" evidence="3">
    <location>
        <begin position="13"/>
        <end position="58"/>
    </location>
</feature>
<dbReference type="Pfam" id="PF00571">
    <property type="entry name" value="CBS"/>
    <property type="match status" value="2"/>
</dbReference>
<evidence type="ECO:0000259" key="3">
    <source>
        <dbReference type="Pfam" id="PF00571"/>
    </source>
</evidence>
<sequence length="150" mass="15781">MKIESIVQTVNHHLSPDNKMSDVAKLLEHEGKTALPVINHDGTLLGLVTKREMAEASAGAPAGAPDRGIGELVKPVGITCSLNDDIEDLARQASSQSQTHVAVVDDQGGLVGIADLSPYQKDAGGVQHREEAVDEALEETFPASDPISPQ</sequence>
<evidence type="ECO:0000256" key="1">
    <source>
        <dbReference type="ARBA" id="ARBA00023122"/>
    </source>
</evidence>
<feature type="domain" description="CBS" evidence="3">
    <location>
        <begin position="78"/>
        <end position="114"/>
    </location>
</feature>
<dbReference type="EMBL" id="CP052766">
    <property type="protein sequence ID" value="QJR81481.1"/>
    <property type="molecule type" value="Genomic_DNA"/>
</dbReference>
<dbReference type="OrthoDB" id="8722685at2"/>
<dbReference type="PANTHER" id="PTHR43080:SF2">
    <property type="entry name" value="CBS DOMAIN-CONTAINING PROTEIN"/>
    <property type="match status" value="1"/>
</dbReference>
<dbReference type="CDD" id="cd02205">
    <property type="entry name" value="CBS_pair_SF"/>
    <property type="match status" value="1"/>
</dbReference>
<dbReference type="AlphaFoldDB" id="A0A6M4ME61"/>
<dbReference type="InterPro" id="IPR051257">
    <property type="entry name" value="Diverse_CBS-Domain"/>
</dbReference>
<reference evidence="5" key="1">
    <citation type="submission" date="2014-12" db="EMBL/GenBank/DDBJ databases">
        <title>Complete genome sequence of a multi-drug resistant Klebsiella pneumoniae.</title>
        <authorList>
            <person name="Hua X."/>
            <person name="Chen Q."/>
            <person name="Li X."/>
            <person name="Feng Y."/>
            <person name="Ruan Z."/>
            <person name="Yu Y."/>
        </authorList>
    </citation>
    <scope>NUCLEOTIDE SEQUENCE [LARGE SCALE GENOMIC DNA]</scope>
    <source>
        <strain evidence="5">5.12</strain>
    </source>
</reference>
<proteinExistence type="predicted"/>
<dbReference type="InterPro" id="IPR000644">
    <property type="entry name" value="CBS_dom"/>
</dbReference>
<feature type="region of interest" description="Disordered" evidence="2">
    <location>
        <begin position="122"/>
        <end position="150"/>
    </location>
</feature>
<keyword evidence="1" id="KW-0129">CBS domain</keyword>
<evidence type="ECO:0000313" key="4">
    <source>
        <dbReference type="EMBL" id="QJR81481.1"/>
    </source>
</evidence>
<evidence type="ECO:0000256" key="2">
    <source>
        <dbReference type="SAM" id="MobiDB-lite"/>
    </source>
</evidence>
<evidence type="ECO:0000313" key="5">
    <source>
        <dbReference type="Proteomes" id="UP000219285"/>
    </source>
</evidence>
<dbReference type="SUPFAM" id="SSF54631">
    <property type="entry name" value="CBS-domain pair"/>
    <property type="match status" value="1"/>
</dbReference>
<gene>
    <name evidence="4" type="ORF">CA267_012160</name>
</gene>
<reference evidence="4 5" key="2">
    <citation type="submission" date="2020-04" db="EMBL/GenBank/DDBJ databases">
        <title>Complete genome sequence of Alteromonas pelagimontana 5.12T.</title>
        <authorList>
            <person name="Sinha R.K."/>
            <person name="Krishnan K.P."/>
            <person name="Kurian J.P."/>
        </authorList>
    </citation>
    <scope>NUCLEOTIDE SEQUENCE [LARGE SCALE GENOMIC DNA]</scope>
    <source>
        <strain evidence="4 5">5.12</strain>
    </source>
</reference>
<protein>
    <submittedName>
        <fullName evidence="4">CBS domain-containing protein</fullName>
    </submittedName>
</protein>
<dbReference type="InterPro" id="IPR046342">
    <property type="entry name" value="CBS_dom_sf"/>
</dbReference>
<accession>A0A6M4ME61</accession>
<dbReference type="Proteomes" id="UP000219285">
    <property type="component" value="Chromosome"/>
</dbReference>
<name>A0A6M4ME61_9ALTE</name>
<dbReference type="KEGG" id="apel:CA267_012160"/>
<dbReference type="PANTHER" id="PTHR43080">
    <property type="entry name" value="CBS DOMAIN-CONTAINING PROTEIN CBSX3, MITOCHONDRIAL"/>
    <property type="match status" value="1"/>
</dbReference>